<name>A0ABR6BQ12_9PSEU</name>
<dbReference type="Pfam" id="PF19054">
    <property type="entry name" value="DUF5753"/>
    <property type="match status" value="1"/>
</dbReference>
<protein>
    <recommendedName>
        <fullName evidence="1">DUF5753 domain-containing protein</fullName>
    </recommendedName>
</protein>
<comment type="caution">
    <text evidence="2">The sequence shown here is derived from an EMBL/GenBank/DDBJ whole genome shotgun (WGS) entry which is preliminary data.</text>
</comment>
<reference evidence="2 3" key="1">
    <citation type="submission" date="2020-08" db="EMBL/GenBank/DDBJ databases">
        <title>Genomic Encyclopedia of Archaeal and Bacterial Type Strains, Phase II (KMG-II): from individual species to whole genera.</title>
        <authorList>
            <person name="Goeker M."/>
        </authorList>
    </citation>
    <scope>NUCLEOTIDE SEQUENCE [LARGE SCALE GENOMIC DNA]</scope>
    <source>
        <strain evidence="2 3">DSM 43850</strain>
    </source>
</reference>
<gene>
    <name evidence="2" type="ORF">BC739_006200</name>
</gene>
<feature type="domain" description="DUF5753" evidence="1">
    <location>
        <begin position="95"/>
        <end position="272"/>
    </location>
</feature>
<dbReference type="Pfam" id="PF13560">
    <property type="entry name" value="HTH_31"/>
    <property type="match status" value="1"/>
</dbReference>
<evidence type="ECO:0000313" key="2">
    <source>
        <dbReference type="EMBL" id="MBA8928982.1"/>
    </source>
</evidence>
<dbReference type="EMBL" id="JACJID010000005">
    <property type="protein sequence ID" value="MBA8928982.1"/>
    <property type="molecule type" value="Genomic_DNA"/>
</dbReference>
<dbReference type="Proteomes" id="UP000517916">
    <property type="component" value="Unassembled WGS sequence"/>
</dbReference>
<sequence length="276" mass="29904">MGQAAVTAYRELLGVVLRSCRERAGLSPTQTTKTLGWYSGVKIAKIEAGAVKLPESELADLLRIYRVEERDAARLRVFGELARQRPDARAHSPVSTFRAFVTESAEIRCYTESVVPNLAQTEDYAYSLLATSLSTPPSEVGRTARERVAAQEVLSSPGAPRLHLVTAEPALLRPVGGPLVHRAQLTHLRGLADLPNVTFQVIPLDRGEHSGLGVPFTLIRLAVPEFSTVHVENLTGATYADSPAEVDAHGLAFRRLTEAALDAERSLALLDRLIAA</sequence>
<organism evidence="2 3">
    <name type="scientific">Kutzneria viridogrisea</name>
    <dbReference type="NCBI Taxonomy" id="47990"/>
    <lineage>
        <taxon>Bacteria</taxon>
        <taxon>Bacillati</taxon>
        <taxon>Actinomycetota</taxon>
        <taxon>Actinomycetes</taxon>
        <taxon>Pseudonocardiales</taxon>
        <taxon>Pseudonocardiaceae</taxon>
        <taxon>Kutzneria</taxon>
    </lineage>
</organism>
<accession>A0ABR6BQ12</accession>
<proteinExistence type="predicted"/>
<dbReference type="RefSeq" id="WP_051912901.1">
    <property type="nucleotide sequence ID" value="NZ_BAAABQ010000022.1"/>
</dbReference>
<evidence type="ECO:0000259" key="1">
    <source>
        <dbReference type="Pfam" id="PF19054"/>
    </source>
</evidence>
<keyword evidence="3" id="KW-1185">Reference proteome</keyword>
<evidence type="ECO:0000313" key="3">
    <source>
        <dbReference type="Proteomes" id="UP000517916"/>
    </source>
</evidence>
<dbReference type="InterPro" id="IPR043917">
    <property type="entry name" value="DUF5753"/>
</dbReference>